<name>A0A6T7WTZ2_9EUKA</name>
<feature type="region of interest" description="Disordered" evidence="1">
    <location>
        <begin position="524"/>
        <end position="572"/>
    </location>
</feature>
<evidence type="ECO:0000313" key="2">
    <source>
        <dbReference type="EMBL" id="CAE2195925.1"/>
    </source>
</evidence>
<feature type="compositionally biased region" description="Low complexity" evidence="1">
    <location>
        <begin position="547"/>
        <end position="559"/>
    </location>
</feature>
<dbReference type="EMBL" id="HBKO01002525">
    <property type="protein sequence ID" value="CAE2195925.1"/>
    <property type="molecule type" value="Transcribed_RNA"/>
</dbReference>
<accession>A0A6T7WTZ2</accession>
<sequence length="572" mass="63973">MAKRRSLSSAKFSARVVLWWKCFLHKDPRRQILQYFQPGDVRGPRGYLAARGLRPEGPPSSFFTVWRPTSIKALRMMIEGTACGKGLNVKGKSAKTGEVSGFVPLLQISEEAHKSLVGTSPKDGRVRVYFQTEALRAEVVRTLTPILEEMKAAALAGESALKAEKEGSVSHTDEERAVHLKGSFQAMTRPDMDMLDQYAECASGAWGIELPERLLWEGFVMRQDISHPPGWETGRPSEPAFMDLNLHAVRERGEPSTCIWQYDAGDPMNPRGLLIAYEEDEVKPVASDLDAFLIGSRGVDFEPLPDDQCELVRWLFKNIEGVLADPQPAGWTKRWLEVLKKEGAAGFHPELPKYGFGDPTSYDIMAKAVHRLGLSGAVRHGAECFNFYFPQELDEEFLVVWEGFPSVPWQYLSQSQLKEFLLMRVPDGYSFPLNPKWLLCDEGWWDVFTALQQSEAAKTALDAWFPGDLRERMAAVRAAYPRVFAPQQTASQPVENIEPDKAEWELSRFFALQRAKVKLRALHRMRQAADPSSRQPRPTQADEAEPEAPAAPEAPPDAATGSSPPATPEVPP</sequence>
<dbReference type="AlphaFoldDB" id="A0A6T7WTZ2"/>
<proteinExistence type="predicted"/>
<gene>
    <name evidence="2" type="ORF">CPOL0286_LOCUS1279</name>
</gene>
<evidence type="ECO:0000256" key="1">
    <source>
        <dbReference type="SAM" id="MobiDB-lite"/>
    </source>
</evidence>
<protein>
    <submittedName>
        <fullName evidence="2">Uncharacterized protein</fullName>
    </submittedName>
</protein>
<reference evidence="2" key="1">
    <citation type="submission" date="2021-01" db="EMBL/GenBank/DDBJ databases">
        <authorList>
            <person name="Corre E."/>
            <person name="Pelletier E."/>
            <person name="Niang G."/>
            <person name="Scheremetjew M."/>
            <person name="Finn R."/>
            <person name="Kale V."/>
            <person name="Holt S."/>
            <person name="Cochrane G."/>
            <person name="Meng A."/>
            <person name="Brown T."/>
            <person name="Cohen L."/>
        </authorList>
    </citation>
    <scope>NUCLEOTIDE SEQUENCE</scope>
    <source>
        <strain evidence="2">UIO037</strain>
    </source>
</reference>
<organism evidence="2">
    <name type="scientific">Prymnesium polylepis</name>
    <dbReference type="NCBI Taxonomy" id="72548"/>
    <lineage>
        <taxon>Eukaryota</taxon>
        <taxon>Haptista</taxon>
        <taxon>Haptophyta</taxon>
        <taxon>Prymnesiophyceae</taxon>
        <taxon>Prymnesiales</taxon>
        <taxon>Prymnesiaceae</taxon>
        <taxon>Prymnesium</taxon>
    </lineage>
</organism>